<name>A0ABY3AVE1_PAEPP</name>
<reference evidence="1 2" key="1">
    <citation type="submission" date="2018-03" db="EMBL/GenBank/DDBJ databases">
        <title>Aerobic endospore-forming bacteria genome sequencing and assembly.</title>
        <authorList>
            <person name="Cavalcante D.A."/>
            <person name="Driks A."/>
            <person name="Putonti C."/>
            <person name="De-Souza M.T."/>
        </authorList>
    </citation>
    <scope>NUCLEOTIDE SEQUENCE [LARGE SCALE GENOMIC DNA]</scope>
    <source>
        <strain evidence="1 2">SDF0028</strain>
    </source>
</reference>
<sequence>MSLEMDIVSDWHDIMIEQIRSEGLRFSNEVGPENLVIRYFTYIRKKGGKTPRARQVHRSIEFTCPPELTPGLNRIIEILEKGLNISPYLSRRVDNITEIDGMFNDWGVLHLHLGDRPLSNGRFVTRTGPLLFLYLTPDNAYLINVYNHGNWTDKSILQIVLNNWPNLLQKYILKDILEVHPKYTEEEHAVLRNAGVSVMVELKNQNGDNVVLVPPGFGMMSSRDAFQDVDHYDQYVRKLYEIEEHLKNNTEQLQAIFTEKPLRLKLVREDDNMYVIEQSTRTKLIEIRDKL</sequence>
<evidence type="ECO:0000313" key="1">
    <source>
        <dbReference type="EMBL" id="TQR46381.1"/>
    </source>
</evidence>
<evidence type="ECO:0000313" key="2">
    <source>
        <dbReference type="Proteomes" id="UP000316208"/>
    </source>
</evidence>
<comment type="caution">
    <text evidence="1">The sequence shown here is derived from an EMBL/GenBank/DDBJ whole genome shotgun (WGS) entry which is preliminary data.</text>
</comment>
<dbReference type="Proteomes" id="UP000316208">
    <property type="component" value="Unassembled WGS sequence"/>
</dbReference>
<keyword evidence="2" id="KW-1185">Reference proteome</keyword>
<dbReference type="RefSeq" id="WP_142542373.1">
    <property type="nucleotide sequence ID" value="NZ_SADY01000001.1"/>
</dbReference>
<proteinExistence type="predicted"/>
<dbReference type="EMBL" id="SADY01000001">
    <property type="protein sequence ID" value="TQR46381.1"/>
    <property type="molecule type" value="Genomic_DNA"/>
</dbReference>
<accession>A0ABY3AVE1</accession>
<gene>
    <name evidence="1" type="ORF">C7Y44_01460</name>
</gene>
<organism evidence="1 2">
    <name type="scientific">Paenibacillus popilliae</name>
    <name type="common">Bacillus popilliae</name>
    <dbReference type="NCBI Taxonomy" id="78057"/>
    <lineage>
        <taxon>Bacteria</taxon>
        <taxon>Bacillati</taxon>
        <taxon>Bacillota</taxon>
        <taxon>Bacilli</taxon>
        <taxon>Bacillales</taxon>
        <taxon>Paenibacillaceae</taxon>
        <taxon>Paenibacillus</taxon>
    </lineage>
</organism>
<protein>
    <submittedName>
        <fullName evidence="1">Uncharacterized protein</fullName>
    </submittedName>
</protein>